<dbReference type="AlphaFoldDB" id="A0A4C1Z5X8"/>
<dbReference type="EMBL" id="BGZK01001612">
    <property type="protein sequence ID" value="GBP83268.1"/>
    <property type="molecule type" value="Genomic_DNA"/>
</dbReference>
<reference evidence="1 2" key="1">
    <citation type="journal article" date="2019" name="Commun. Biol.">
        <title>The bagworm genome reveals a unique fibroin gene that provides high tensile strength.</title>
        <authorList>
            <person name="Kono N."/>
            <person name="Nakamura H."/>
            <person name="Ohtoshi R."/>
            <person name="Tomita M."/>
            <person name="Numata K."/>
            <person name="Arakawa K."/>
        </authorList>
    </citation>
    <scope>NUCLEOTIDE SEQUENCE [LARGE SCALE GENOMIC DNA]</scope>
</reference>
<accession>A0A4C1Z5X8</accession>
<comment type="caution">
    <text evidence="1">The sequence shown here is derived from an EMBL/GenBank/DDBJ whole genome shotgun (WGS) entry which is preliminary data.</text>
</comment>
<evidence type="ECO:0000313" key="2">
    <source>
        <dbReference type="Proteomes" id="UP000299102"/>
    </source>
</evidence>
<protein>
    <submittedName>
        <fullName evidence="1">Uncharacterized protein</fullName>
    </submittedName>
</protein>
<keyword evidence="2" id="KW-1185">Reference proteome</keyword>
<proteinExistence type="predicted"/>
<sequence length="101" mass="11610">MRPFNNLSTSNRKSFELELSMLVQYKFEQANNRRHQCSDSIRFLKLNMQVGYDFISAHLGTRWSTHLWTGLGGKVLDQSATTMLYSNKSNLYDVVLFAAAV</sequence>
<name>A0A4C1Z5X8_EUMVA</name>
<organism evidence="1 2">
    <name type="scientific">Eumeta variegata</name>
    <name type="common">Bagworm moth</name>
    <name type="synonym">Eumeta japonica</name>
    <dbReference type="NCBI Taxonomy" id="151549"/>
    <lineage>
        <taxon>Eukaryota</taxon>
        <taxon>Metazoa</taxon>
        <taxon>Ecdysozoa</taxon>
        <taxon>Arthropoda</taxon>
        <taxon>Hexapoda</taxon>
        <taxon>Insecta</taxon>
        <taxon>Pterygota</taxon>
        <taxon>Neoptera</taxon>
        <taxon>Endopterygota</taxon>
        <taxon>Lepidoptera</taxon>
        <taxon>Glossata</taxon>
        <taxon>Ditrysia</taxon>
        <taxon>Tineoidea</taxon>
        <taxon>Psychidae</taxon>
        <taxon>Oiketicinae</taxon>
        <taxon>Eumeta</taxon>
    </lineage>
</organism>
<evidence type="ECO:0000313" key="1">
    <source>
        <dbReference type="EMBL" id="GBP83268.1"/>
    </source>
</evidence>
<gene>
    <name evidence="1" type="ORF">EVAR_97485_1</name>
</gene>
<dbReference type="Proteomes" id="UP000299102">
    <property type="component" value="Unassembled WGS sequence"/>
</dbReference>